<evidence type="ECO:0000313" key="6">
    <source>
        <dbReference type="Proteomes" id="UP001150538"/>
    </source>
</evidence>
<reference evidence="5" key="1">
    <citation type="submission" date="2022-07" db="EMBL/GenBank/DDBJ databases">
        <title>Phylogenomic reconstructions and comparative analyses of Kickxellomycotina fungi.</title>
        <authorList>
            <person name="Reynolds N.K."/>
            <person name="Stajich J.E."/>
            <person name="Barry K."/>
            <person name="Grigoriev I.V."/>
            <person name="Crous P."/>
            <person name="Smith M.E."/>
        </authorList>
    </citation>
    <scope>NUCLEOTIDE SEQUENCE</scope>
    <source>
        <strain evidence="5">NBRC 100468</strain>
    </source>
</reference>
<dbReference type="Gene3D" id="3.10.620.30">
    <property type="match status" value="1"/>
</dbReference>
<dbReference type="SMART" id="SM00460">
    <property type="entry name" value="TGc"/>
    <property type="match status" value="1"/>
</dbReference>
<accession>A0A9W8A319</accession>
<feature type="compositionally biased region" description="Polar residues" evidence="3">
    <location>
        <begin position="512"/>
        <end position="522"/>
    </location>
</feature>
<feature type="region of interest" description="Disordered" evidence="3">
    <location>
        <begin position="159"/>
        <end position="199"/>
    </location>
</feature>
<dbReference type="InterPro" id="IPR002931">
    <property type="entry name" value="Transglutaminase-like"/>
</dbReference>
<evidence type="ECO:0000256" key="3">
    <source>
        <dbReference type="SAM" id="MobiDB-lite"/>
    </source>
</evidence>
<feature type="compositionally biased region" description="Low complexity" evidence="3">
    <location>
        <begin position="566"/>
        <end position="578"/>
    </location>
</feature>
<feature type="region of interest" description="Disordered" evidence="3">
    <location>
        <begin position="212"/>
        <end position="261"/>
    </location>
</feature>
<dbReference type="Pfam" id="PF00018">
    <property type="entry name" value="SH3_1"/>
    <property type="match status" value="1"/>
</dbReference>
<feature type="domain" description="SH3" evidence="4">
    <location>
        <begin position="6"/>
        <end position="67"/>
    </location>
</feature>
<dbReference type="GO" id="GO:0140278">
    <property type="term" value="P:mitotic division septum assembly"/>
    <property type="evidence" value="ECO:0007669"/>
    <property type="project" value="TreeGrafter"/>
</dbReference>
<comment type="caution">
    <text evidence="5">The sequence shown here is derived from an EMBL/GenBank/DDBJ whole genome shotgun (WGS) entry which is preliminary data.</text>
</comment>
<dbReference type="InterPro" id="IPR038765">
    <property type="entry name" value="Papain-like_cys_pep_sf"/>
</dbReference>
<dbReference type="PANTHER" id="PTHR46333:SF2">
    <property type="entry name" value="CYTOKINESIS PROTEIN 3"/>
    <property type="match status" value="1"/>
</dbReference>
<keyword evidence="1 2" id="KW-0728">SH3 domain</keyword>
<dbReference type="EMBL" id="JANBPU010000106">
    <property type="protein sequence ID" value="KAJ1916348.1"/>
    <property type="molecule type" value="Genomic_DNA"/>
</dbReference>
<dbReference type="PANTHER" id="PTHR46333">
    <property type="entry name" value="CYTOKINESIS PROTEIN 3"/>
    <property type="match status" value="1"/>
</dbReference>
<dbReference type="InterPro" id="IPR052557">
    <property type="entry name" value="CAP/Cytokinesis_protein"/>
</dbReference>
<dbReference type="SUPFAM" id="SSF54001">
    <property type="entry name" value="Cysteine proteinases"/>
    <property type="match status" value="1"/>
</dbReference>
<feature type="compositionally biased region" description="Polar residues" evidence="3">
    <location>
        <begin position="236"/>
        <end position="261"/>
    </location>
</feature>
<dbReference type="Gene3D" id="2.30.30.40">
    <property type="entry name" value="SH3 Domains"/>
    <property type="match status" value="1"/>
</dbReference>
<feature type="region of interest" description="Disordered" evidence="3">
    <location>
        <begin position="512"/>
        <end position="682"/>
    </location>
</feature>
<organism evidence="5 6">
    <name type="scientific">Mycoemilia scoparia</name>
    <dbReference type="NCBI Taxonomy" id="417184"/>
    <lineage>
        <taxon>Eukaryota</taxon>
        <taxon>Fungi</taxon>
        <taxon>Fungi incertae sedis</taxon>
        <taxon>Zoopagomycota</taxon>
        <taxon>Kickxellomycotina</taxon>
        <taxon>Kickxellomycetes</taxon>
        <taxon>Kickxellales</taxon>
        <taxon>Kickxellaceae</taxon>
        <taxon>Mycoemilia</taxon>
    </lineage>
</organism>
<dbReference type="Pfam" id="PF01841">
    <property type="entry name" value="Transglut_core"/>
    <property type="match status" value="1"/>
</dbReference>
<evidence type="ECO:0000313" key="5">
    <source>
        <dbReference type="EMBL" id="KAJ1916348.1"/>
    </source>
</evidence>
<dbReference type="AlphaFoldDB" id="A0A9W8A319"/>
<evidence type="ECO:0000256" key="2">
    <source>
        <dbReference type="PROSITE-ProRule" id="PRU00192"/>
    </source>
</evidence>
<keyword evidence="6" id="KW-1185">Reference proteome</keyword>
<dbReference type="OrthoDB" id="6129702at2759"/>
<dbReference type="GO" id="GO:0110085">
    <property type="term" value="C:mitotic actomyosin contractile ring"/>
    <property type="evidence" value="ECO:0007669"/>
    <property type="project" value="TreeGrafter"/>
</dbReference>
<feature type="compositionally biased region" description="Low complexity" evidence="3">
    <location>
        <begin position="605"/>
        <end position="617"/>
    </location>
</feature>
<sequence length="1238" mass="137984">MTTKSYEYLYAEALYTFTGEGSQDLPFHKGDIIEILDCADSKWWRGRIVNSSKDGLFPACLVKLCDDYGIPNPSKSTADRIARLRNVLTPGFSNFSNDGSKYSMSAESEDSETKDLDIESLLLNMANNEIEYQKQLMEQNKPPPCAKIKFLYEDHTVDTYDAPPTPKSNTSNSKPYSNTSKKSNTSIGNISLNSKGSTLTSINSLKSGSILIGPRAMPKSKPKKEPPASSIEFKNYSRSNPRMPDSPQSSPDNTLNGSKYSFIGNRNKTVVNDCRNLRGSFTNTGQKINVATIVHKNDPQNSQSTDTVASLAHDAEYLFEDGDVNEGFDSGSITEKYHHRQQQKQKQRIQHRYHGANVVSPVNSPIFESDDKALSPTISGSPPSPVSSVLELSVSSSYGLANSDVEHDHQEYGSISLVGGGRDSNEGLQKSSVTHNTKDAGLDIGKLSSTPSSETNIPRVPSKRSEIQYASKESINDLNRSSPEFNFSGDFEKSTELTGSKSQANLSTIFNKSNSTINSNSGETEELHSTIGSLPNINQMNYPHTRRFTAQGPEHNRYQPPPQPPMHYQQHQSPYRQYPQRHQRQPSYEQPPPPPPHSASAPDHGGYNNNGYPENPNQAYSNTYQPSVTAPSPAPQAPSPYHHPHHPSPNINGNNQLKRPPSQVMRPMSAVSRCPSSSSYSGSTIGHFRNMANMTPFPSNIGSAPTPAMSSSTSNHSQMTYSQPAAPTQQFVQDLDLSQTAPPPSKITMPNYIKLAKQVVRPNAKVSSQQPNTAVNWEKVDRHVELMKNISSRVNPEGLALRHVARPFQTEIDKVRAVFMWVAQNIVFDMSLAMNDNEYFEQEEPAEVLRRRLSRGPGFANLTNTMLSTLGIESSIVRGYLRQPNDRYQGPVLPIANHTWNIVCIDGESRIIDTACASAGHPLNSSGILDPWFFLTSPKEIIYTHYPLLPQNQFLDPIISLPVFWLLPYVRPTYFMNKVKLLNLDFPLINLTDDEVKPLMISLSSEQLAVHAEIEFLDQNNKTTSKQPLLAQCMNYEGKRMAKIIVTAKATNAHGLLKIYTGVRVPLRHDFDPDQKSRNKVGGFMQSGIKGLIDNRRIANSEKLRGKGVDSEGNMEGAPNSETYPLSCVINIRHSGRANGKLCTLINTYIPDEFYIRKPHGKEFHLGDLVDFNITSVDKKKLYKMKLRGPNGHSVMFVYDPSAQTYFLRHTLRERGPWIVLYDTDSDRWFPITVYKCV</sequence>
<evidence type="ECO:0000259" key="4">
    <source>
        <dbReference type="PROSITE" id="PS50002"/>
    </source>
</evidence>
<feature type="region of interest" description="Disordered" evidence="3">
    <location>
        <begin position="429"/>
        <end position="461"/>
    </location>
</feature>
<dbReference type="PROSITE" id="PS50002">
    <property type="entry name" value="SH3"/>
    <property type="match status" value="1"/>
</dbReference>
<dbReference type="SUPFAM" id="SSF50044">
    <property type="entry name" value="SH3-domain"/>
    <property type="match status" value="1"/>
</dbReference>
<name>A0A9W8A319_9FUNG</name>
<dbReference type="Proteomes" id="UP001150538">
    <property type="component" value="Unassembled WGS sequence"/>
</dbReference>
<proteinExistence type="predicted"/>
<dbReference type="InterPro" id="IPR036028">
    <property type="entry name" value="SH3-like_dom_sf"/>
</dbReference>
<evidence type="ECO:0000256" key="1">
    <source>
        <dbReference type="ARBA" id="ARBA00022443"/>
    </source>
</evidence>
<feature type="compositionally biased region" description="Polar residues" evidence="3">
    <location>
        <begin position="530"/>
        <end position="542"/>
    </location>
</feature>
<feature type="compositionally biased region" description="Low complexity" evidence="3">
    <location>
        <begin position="669"/>
        <end position="682"/>
    </location>
</feature>
<gene>
    <name evidence="5" type="ORF">H4219_003833</name>
</gene>
<dbReference type="SMART" id="SM00326">
    <property type="entry name" value="SH3"/>
    <property type="match status" value="1"/>
</dbReference>
<dbReference type="InterPro" id="IPR001452">
    <property type="entry name" value="SH3_domain"/>
</dbReference>
<feature type="compositionally biased region" description="Polar residues" evidence="3">
    <location>
        <begin position="447"/>
        <end position="456"/>
    </location>
</feature>
<feature type="compositionally biased region" description="Polar residues" evidence="3">
    <location>
        <begin position="167"/>
        <end position="199"/>
    </location>
</feature>
<protein>
    <recommendedName>
        <fullName evidence="4">SH3 domain-containing protein</fullName>
    </recommendedName>
</protein>